<organism evidence="2 3">
    <name type="scientific">Exophiala sideris</name>
    <dbReference type="NCBI Taxonomy" id="1016849"/>
    <lineage>
        <taxon>Eukaryota</taxon>
        <taxon>Fungi</taxon>
        <taxon>Dikarya</taxon>
        <taxon>Ascomycota</taxon>
        <taxon>Pezizomycotina</taxon>
        <taxon>Eurotiomycetes</taxon>
        <taxon>Chaetothyriomycetidae</taxon>
        <taxon>Chaetothyriales</taxon>
        <taxon>Herpotrichiellaceae</taxon>
        <taxon>Exophiala</taxon>
    </lineage>
</organism>
<dbReference type="Gene3D" id="3.40.630.30">
    <property type="match status" value="1"/>
</dbReference>
<keyword evidence="3" id="KW-1185">Reference proteome</keyword>
<dbReference type="InterPro" id="IPR000182">
    <property type="entry name" value="GNAT_dom"/>
</dbReference>
<dbReference type="Pfam" id="PF13508">
    <property type="entry name" value="Acetyltransf_7"/>
    <property type="match status" value="1"/>
</dbReference>
<gene>
    <name evidence="2" type="ORF">LTR69_003376</name>
</gene>
<protein>
    <recommendedName>
        <fullName evidence="1">N-acetyltransferase domain-containing protein</fullName>
    </recommendedName>
</protein>
<comment type="caution">
    <text evidence="2">The sequence shown here is derived from an EMBL/GenBank/DDBJ whole genome shotgun (WGS) entry which is preliminary data.</text>
</comment>
<evidence type="ECO:0000313" key="2">
    <source>
        <dbReference type="EMBL" id="KAK5065826.1"/>
    </source>
</evidence>
<dbReference type="CDD" id="cd04301">
    <property type="entry name" value="NAT_SF"/>
    <property type="match status" value="1"/>
</dbReference>
<sequence length="250" mass="28883">MLHETRTPSTEKIAPTTMTHDGIRIVAPHEYKEAAACLAEAFRFDKIVRYAVDTPDREHISDEERFQLHKSCLEYVTYAHCLQGLVLAVGQNYDCVALWLPPGKNIDDWITILRSGMWRLGYKLSKEGRTRFFDEFLPLLHETKLEILGERDNNSWYLNYVGTKPEARRKGYAKKLIEYVTKLADAHGQPCYLESSHDINLVIYGKLGFELRKQIYLKRSTGEDLRMDVMVREPASVHEENVNGKMMKSG</sequence>
<proteinExistence type="predicted"/>
<evidence type="ECO:0000259" key="1">
    <source>
        <dbReference type="PROSITE" id="PS51186"/>
    </source>
</evidence>
<accession>A0ABR0JIL5</accession>
<reference evidence="2 3" key="1">
    <citation type="submission" date="2023-08" db="EMBL/GenBank/DDBJ databases">
        <title>Black Yeasts Isolated from many extreme environments.</title>
        <authorList>
            <person name="Coleine C."/>
            <person name="Stajich J.E."/>
            <person name="Selbmann L."/>
        </authorList>
    </citation>
    <scope>NUCLEOTIDE SEQUENCE [LARGE SCALE GENOMIC DNA]</scope>
    <source>
        <strain evidence="2 3">CCFEE 6328</strain>
    </source>
</reference>
<dbReference type="PANTHER" id="PTHR42791:SF1">
    <property type="entry name" value="N-ACETYLTRANSFERASE DOMAIN-CONTAINING PROTEIN"/>
    <property type="match status" value="1"/>
</dbReference>
<dbReference type="InterPro" id="IPR016181">
    <property type="entry name" value="Acyl_CoA_acyltransferase"/>
</dbReference>
<dbReference type="PROSITE" id="PS51186">
    <property type="entry name" value="GNAT"/>
    <property type="match status" value="1"/>
</dbReference>
<dbReference type="InterPro" id="IPR052523">
    <property type="entry name" value="Trichothecene_AcTrans"/>
</dbReference>
<name>A0ABR0JIL5_9EURO</name>
<dbReference type="EMBL" id="JAVRRF010000005">
    <property type="protein sequence ID" value="KAK5065826.1"/>
    <property type="molecule type" value="Genomic_DNA"/>
</dbReference>
<feature type="domain" description="N-acetyltransferase" evidence="1">
    <location>
        <begin position="96"/>
        <end position="232"/>
    </location>
</feature>
<evidence type="ECO:0000313" key="3">
    <source>
        <dbReference type="Proteomes" id="UP001345691"/>
    </source>
</evidence>
<dbReference type="PANTHER" id="PTHR42791">
    <property type="entry name" value="GNAT FAMILY ACETYLTRANSFERASE"/>
    <property type="match status" value="1"/>
</dbReference>
<dbReference type="Proteomes" id="UP001345691">
    <property type="component" value="Unassembled WGS sequence"/>
</dbReference>
<dbReference type="SUPFAM" id="SSF55729">
    <property type="entry name" value="Acyl-CoA N-acyltransferases (Nat)"/>
    <property type="match status" value="1"/>
</dbReference>